<evidence type="ECO:0000259" key="1">
    <source>
        <dbReference type="Pfam" id="PF02737"/>
    </source>
</evidence>
<evidence type="ECO:0000313" key="3">
    <source>
        <dbReference type="Proteomes" id="UP001208570"/>
    </source>
</evidence>
<feature type="domain" description="3-hydroxyacyl-CoA dehydrogenase NAD binding" evidence="1">
    <location>
        <begin position="3"/>
        <end position="173"/>
    </location>
</feature>
<dbReference type="Pfam" id="PF02737">
    <property type="entry name" value="3HCDH_N"/>
    <property type="match status" value="1"/>
</dbReference>
<sequence length="259" mass="29540">MVKIAIIGCGLMGIKIAGEMAYHGHRVKIYDNNLNALDSAYYRIEEDKKLLRDEGLLLHKNFIGQILCLSRLEETVRDAEFIFEAVVDDLDIKQDLFERISHCCSSTAIIATNTLKLDINTVVERTSYKERTVGLRFLYPVYYIPEVEITPNKYTANEVIEKLRTLMEKMGKTLFFRSGGEPLILTEEQRETRRLARLEQIKNTSGLGTCFESNLPTLSHHGNMNPPQDDENDVDDYFKTSQCLFGSFPAGISNRSLVM</sequence>
<gene>
    <name evidence="2" type="ORF">LSH36_17g09002</name>
</gene>
<dbReference type="GO" id="GO:0016491">
    <property type="term" value="F:oxidoreductase activity"/>
    <property type="evidence" value="ECO:0007669"/>
    <property type="project" value="TreeGrafter"/>
</dbReference>
<dbReference type="GO" id="GO:0070403">
    <property type="term" value="F:NAD+ binding"/>
    <property type="evidence" value="ECO:0007669"/>
    <property type="project" value="InterPro"/>
</dbReference>
<dbReference type="EMBL" id="JAODUP010000017">
    <property type="protein sequence ID" value="KAK2168394.1"/>
    <property type="molecule type" value="Genomic_DNA"/>
</dbReference>
<comment type="caution">
    <text evidence="2">The sequence shown here is derived from an EMBL/GenBank/DDBJ whole genome shotgun (WGS) entry which is preliminary data.</text>
</comment>
<protein>
    <recommendedName>
        <fullName evidence="1">3-hydroxyacyl-CoA dehydrogenase NAD binding domain-containing protein</fullName>
    </recommendedName>
</protein>
<dbReference type="AlphaFoldDB" id="A0AAD9KB07"/>
<dbReference type="InterPro" id="IPR006176">
    <property type="entry name" value="3-OHacyl-CoA_DH_NAD-bd"/>
</dbReference>
<dbReference type="InterPro" id="IPR036291">
    <property type="entry name" value="NAD(P)-bd_dom_sf"/>
</dbReference>
<dbReference type="PANTHER" id="PTHR48075">
    <property type="entry name" value="3-HYDROXYACYL-COA DEHYDROGENASE FAMILY PROTEIN"/>
    <property type="match status" value="1"/>
</dbReference>
<dbReference type="Gene3D" id="3.40.50.720">
    <property type="entry name" value="NAD(P)-binding Rossmann-like Domain"/>
    <property type="match status" value="1"/>
</dbReference>
<reference evidence="2" key="1">
    <citation type="journal article" date="2023" name="Mol. Biol. Evol.">
        <title>Third-Generation Sequencing Reveals the Adaptive Role of the Epigenome in Three Deep-Sea Polychaetes.</title>
        <authorList>
            <person name="Perez M."/>
            <person name="Aroh O."/>
            <person name="Sun Y."/>
            <person name="Lan Y."/>
            <person name="Juniper S.K."/>
            <person name="Young C.R."/>
            <person name="Angers B."/>
            <person name="Qian P.Y."/>
        </authorList>
    </citation>
    <scope>NUCLEOTIDE SEQUENCE</scope>
    <source>
        <strain evidence="2">P08H-3</strain>
    </source>
</reference>
<accession>A0AAD9KB07</accession>
<evidence type="ECO:0000313" key="2">
    <source>
        <dbReference type="EMBL" id="KAK2168394.1"/>
    </source>
</evidence>
<dbReference type="PANTHER" id="PTHR48075:SF5">
    <property type="entry name" value="3-HYDROXYBUTYRYL-COA DEHYDROGENASE"/>
    <property type="match status" value="1"/>
</dbReference>
<dbReference type="GO" id="GO:0006631">
    <property type="term" value="P:fatty acid metabolic process"/>
    <property type="evidence" value="ECO:0007669"/>
    <property type="project" value="InterPro"/>
</dbReference>
<dbReference type="Proteomes" id="UP001208570">
    <property type="component" value="Unassembled WGS sequence"/>
</dbReference>
<organism evidence="2 3">
    <name type="scientific">Paralvinella palmiformis</name>
    <dbReference type="NCBI Taxonomy" id="53620"/>
    <lineage>
        <taxon>Eukaryota</taxon>
        <taxon>Metazoa</taxon>
        <taxon>Spiralia</taxon>
        <taxon>Lophotrochozoa</taxon>
        <taxon>Annelida</taxon>
        <taxon>Polychaeta</taxon>
        <taxon>Sedentaria</taxon>
        <taxon>Canalipalpata</taxon>
        <taxon>Terebellida</taxon>
        <taxon>Terebelliformia</taxon>
        <taxon>Alvinellidae</taxon>
        <taxon>Paralvinella</taxon>
    </lineage>
</organism>
<dbReference type="SUPFAM" id="SSF51735">
    <property type="entry name" value="NAD(P)-binding Rossmann-fold domains"/>
    <property type="match status" value="1"/>
</dbReference>
<proteinExistence type="predicted"/>
<name>A0AAD9KB07_9ANNE</name>
<keyword evidence="3" id="KW-1185">Reference proteome</keyword>